<dbReference type="AlphaFoldDB" id="A0A1B4V2A3"/>
<dbReference type="InterPro" id="IPR001296">
    <property type="entry name" value="Glyco_trans_1"/>
</dbReference>
<keyword evidence="4" id="KW-1185">Reference proteome</keyword>
<name>A0A1B4V2A3_9GAMM</name>
<dbReference type="SUPFAM" id="SSF53756">
    <property type="entry name" value="UDP-Glycosyltransferase/glycogen phosphorylase"/>
    <property type="match status" value="1"/>
</dbReference>
<evidence type="ECO:0000313" key="4">
    <source>
        <dbReference type="Proteomes" id="UP000218899"/>
    </source>
</evidence>
<evidence type="ECO:0000256" key="1">
    <source>
        <dbReference type="SAM" id="MobiDB-lite"/>
    </source>
</evidence>
<dbReference type="OrthoDB" id="8563324at2"/>
<dbReference type="Pfam" id="PF00534">
    <property type="entry name" value="Glycos_transf_1"/>
    <property type="match status" value="1"/>
</dbReference>
<keyword evidence="3" id="KW-0808">Transferase</keyword>
<evidence type="ECO:0000259" key="2">
    <source>
        <dbReference type="Pfam" id="PF00534"/>
    </source>
</evidence>
<dbReference type="EMBL" id="AP014936">
    <property type="protein sequence ID" value="BAU47649.1"/>
    <property type="molecule type" value="Genomic_DNA"/>
</dbReference>
<reference evidence="3 4" key="1">
    <citation type="submission" date="2015-08" db="EMBL/GenBank/DDBJ databases">
        <title>Complete genome sequence of Sulfurifustis variabilis.</title>
        <authorList>
            <person name="Miura A."/>
            <person name="Kojima H."/>
            <person name="Fukui M."/>
        </authorList>
    </citation>
    <scope>NUCLEOTIDE SEQUENCE [LARGE SCALE GENOMIC DNA]</scope>
    <source>
        <strain evidence="4">skN76</strain>
    </source>
</reference>
<protein>
    <submittedName>
        <fullName evidence="3">Glycosyl transferase</fullName>
    </submittedName>
</protein>
<proteinExistence type="predicted"/>
<dbReference type="KEGG" id="sva:SVA_1070"/>
<accession>A0A1B4V2A3</accession>
<dbReference type="Proteomes" id="UP000218899">
    <property type="component" value="Chromosome"/>
</dbReference>
<dbReference type="Gene3D" id="3.40.50.2000">
    <property type="entry name" value="Glycogen Phosphorylase B"/>
    <property type="match status" value="1"/>
</dbReference>
<gene>
    <name evidence="3" type="ORF">SVA_1070</name>
</gene>
<dbReference type="NCBIfam" id="TIGR04348">
    <property type="entry name" value="selenoneine biosynthesis selenosugar synthase SenB"/>
    <property type="match status" value="1"/>
</dbReference>
<sequence>MRIVLITPAKRGSKAGNRATAVRWARHLRALGHRIDVAVDYDGRPADLMVALHAWRSAAAVERFRERYPGRPLILALTGTDLYRFLATDPEVTVRSMALADRLVVLHDLAHEALDPSLRHKVRVIHQSALPLARHRRPPTRYFDVCVIGHLREEKDPFRAAYAARGLPAGSRIRIVHLGKGHGPEWEDEARDEMRRNPRYLWRGEVPFARVRETMARSRLMVISSRMEGGANVVSEACVARLPVIASDIPGNVGLLGPAYPGYYPLEDSAALATLLLRAERDPAFYRALKQACTARAPLFTPARERRAWKSLLAEVTARESEDLEPPGRQGRQGVTEIPDP</sequence>
<dbReference type="GO" id="GO:0016757">
    <property type="term" value="F:glycosyltransferase activity"/>
    <property type="evidence" value="ECO:0007669"/>
    <property type="project" value="InterPro"/>
</dbReference>
<dbReference type="RefSeq" id="WP_096459810.1">
    <property type="nucleotide sequence ID" value="NZ_AP014936.1"/>
</dbReference>
<feature type="domain" description="Glycosyl transferase family 1" evidence="2">
    <location>
        <begin position="139"/>
        <end position="292"/>
    </location>
</feature>
<feature type="region of interest" description="Disordered" evidence="1">
    <location>
        <begin position="317"/>
        <end position="341"/>
    </location>
</feature>
<evidence type="ECO:0000313" key="3">
    <source>
        <dbReference type="EMBL" id="BAU47649.1"/>
    </source>
</evidence>
<dbReference type="InterPro" id="IPR027627">
    <property type="entry name" value="Glycosyltransferase_put"/>
</dbReference>
<organism evidence="3 4">
    <name type="scientific">Sulfurifustis variabilis</name>
    <dbReference type="NCBI Taxonomy" id="1675686"/>
    <lineage>
        <taxon>Bacteria</taxon>
        <taxon>Pseudomonadati</taxon>
        <taxon>Pseudomonadota</taxon>
        <taxon>Gammaproteobacteria</taxon>
        <taxon>Acidiferrobacterales</taxon>
        <taxon>Acidiferrobacteraceae</taxon>
        <taxon>Sulfurifustis</taxon>
    </lineage>
</organism>